<dbReference type="EMBL" id="HG721922">
    <property type="protein sequence ID" value="CDJ60757.1"/>
    <property type="molecule type" value="Genomic_DNA"/>
</dbReference>
<dbReference type="Proteomes" id="UP000030763">
    <property type="component" value="Unassembled WGS sequence"/>
</dbReference>
<dbReference type="RefSeq" id="XP_013337407.1">
    <property type="nucleotide sequence ID" value="XM_013481953.1"/>
</dbReference>
<proteinExistence type="predicted"/>
<protein>
    <submittedName>
        <fullName evidence="2">Uncharacterized protein</fullName>
    </submittedName>
</protein>
<keyword evidence="3" id="KW-1185">Reference proteome</keyword>
<sequence length="112" mass="11961">MNSNSSWGQLPSTAARGAAETAAATAAEQQPTAAQAIVDAAVCAEVAQRIQQADDFWQHLETAAAVDVGPQRAKRFVAAFKQAHDKKVQEANLEQADQLVAQIFSALQEQQE</sequence>
<dbReference type="OrthoDB" id="10453456at2759"/>
<feature type="region of interest" description="Disordered" evidence="1">
    <location>
        <begin position="1"/>
        <end position="30"/>
    </location>
</feature>
<feature type="compositionally biased region" description="Low complexity" evidence="1">
    <location>
        <begin position="13"/>
        <end position="30"/>
    </location>
</feature>
<evidence type="ECO:0000256" key="1">
    <source>
        <dbReference type="SAM" id="MobiDB-lite"/>
    </source>
</evidence>
<name>U6M954_EIMMA</name>
<accession>U6M954</accession>
<dbReference type="OMA" id="RRMQHAD"/>
<dbReference type="GeneID" id="25337440"/>
<feature type="compositionally biased region" description="Polar residues" evidence="1">
    <location>
        <begin position="1"/>
        <end position="12"/>
    </location>
</feature>
<dbReference type="VEuPathDB" id="ToxoDB:EMWEY_00034540"/>
<reference evidence="2" key="2">
    <citation type="submission" date="2013-10" db="EMBL/GenBank/DDBJ databases">
        <authorList>
            <person name="Aslett M."/>
        </authorList>
    </citation>
    <scope>NUCLEOTIDE SEQUENCE [LARGE SCALE GENOMIC DNA]</scope>
    <source>
        <strain evidence="2">Weybridge</strain>
    </source>
</reference>
<evidence type="ECO:0000313" key="3">
    <source>
        <dbReference type="Proteomes" id="UP000030763"/>
    </source>
</evidence>
<dbReference type="AlphaFoldDB" id="U6M954"/>
<reference evidence="2" key="1">
    <citation type="submission" date="2013-10" db="EMBL/GenBank/DDBJ databases">
        <title>Genomic analysis of the causative agents of coccidiosis in chickens.</title>
        <authorList>
            <person name="Reid A.J."/>
            <person name="Blake D."/>
            <person name="Billington K."/>
            <person name="Browne H."/>
            <person name="Dunn M."/>
            <person name="Hung S."/>
            <person name="Kawahara F."/>
            <person name="Miranda-Saavedra D."/>
            <person name="Mourier T."/>
            <person name="Nagra H."/>
            <person name="Otto T.D."/>
            <person name="Rawlings N."/>
            <person name="Sanchez A."/>
            <person name="Sanders M."/>
            <person name="Subramaniam C."/>
            <person name="Tay Y."/>
            <person name="Dear P."/>
            <person name="Doerig C."/>
            <person name="Gruber A."/>
            <person name="Parkinson J."/>
            <person name="Shirley M."/>
            <person name="Wan K.L."/>
            <person name="Berriman M."/>
            <person name="Tomley F."/>
            <person name="Pain A."/>
        </authorList>
    </citation>
    <scope>NUCLEOTIDE SEQUENCE [LARGE SCALE GENOMIC DNA]</scope>
    <source>
        <strain evidence="2">Weybridge</strain>
    </source>
</reference>
<evidence type="ECO:0000313" key="2">
    <source>
        <dbReference type="EMBL" id="CDJ60757.1"/>
    </source>
</evidence>
<organism evidence="2 3">
    <name type="scientific">Eimeria maxima</name>
    <name type="common">Coccidian parasite</name>
    <dbReference type="NCBI Taxonomy" id="5804"/>
    <lineage>
        <taxon>Eukaryota</taxon>
        <taxon>Sar</taxon>
        <taxon>Alveolata</taxon>
        <taxon>Apicomplexa</taxon>
        <taxon>Conoidasida</taxon>
        <taxon>Coccidia</taxon>
        <taxon>Eucoccidiorida</taxon>
        <taxon>Eimeriorina</taxon>
        <taxon>Eimeriidae</taxon>
        <taxon>Eimeria</taxon>
    </lineage>
</organism>
<gene>
    <name evidence="2" type="ORF">EMWEY_00034540</name>
</gene>